<name>A0AC34FV46_9BILA</name>
<protein>
    <submittedName>
        <fullName evidence="2">Uncharacterized protein</fullName>
    </submittedName>
</protein>
<organism evidence="1 2">
    <name type="scientific">Panagrolaimus sp. ES5</name>
    <dbReference type="NCBI Taxonomy" id="591445"/>
    <lineage>
        <taxon>Eukaryota</taxon>
        <taxon>Metazoa</taxon>
        <taxon>Ecdysozoa</taxon>
        <taxon>Nematoda</taxon>
        <taxon>Chromadorea</taxon>
        <taxon>Rhabditida</taxon>
        <taxon>Tylenchina</taxon>
        <taxon>Panagrolaimomorpha</taxon>
        <taxon>Panagrolaimoidea</taxon>
        <taxon>Panagrolaimidae</taxon>
        <taxon>Panagrolaimus</taxon>
    </lineage>
</organism>
<evidence type="ECO:0000313" key="1">
    <source>
        <dbReference type="Proteomes" id="UP000887579"/>
    </source>
</evidence>
<dbReference type="Proteomes" id="UP000887579">
    <property type="component" value="Unplaced"/>
</dbReference>
<reference evidence="2" key="1">
    <citation type="submission" date="2022-11" db="UniProtKB">
        <authorList>
            <consortium name="WormBaseParasite"/>
        </authorList>
    </citation>
    <scope>IDENTIFICATION</scope>
</reference>
<accession>A0AC34FV46</accession>
<sequence length="66" mass="7214">MKLKKHFDSGSAIVATQSGGDEEAVAIQHEGSEAGDYIDKSSDFGREEETYNEGKKSLNFKVTHAH</sequence>
<proteinExistence type="predicted"/>
<evidence type="ECO:0000313" key="2">
    <source>
        <dbReference type="WBParaSite" id="ES5_v2.g21088.t1"/>
    </source>
</evidence>
<dbReference type="WBParaSite" id="ES5_v2.g21088.t1">
    <property type="protein sequence ID" value="ES5_v2.g21088.t1"/>
    <property type="gene ID" value="ES5_v2.g21088"/>
</dbReference>